<dbReference type="SUPFAM" id="SSF47576">
    <property type="entry name" value="Calponin-homology domain, CH-domain"/>
    <property type="match status" value="1"/>
</dbReference>
<dbReference type="AlphaFoldDB" id="A0A9D3RME6"/>
<dbReference type="Gene3D" id="1.20.5.1430">
    <property type="match status" value="1"/>
</dbReference>
<sequence length="212" mass="23779">MIPYNAVWVGFSSGPCVFCLDFDVPFPHLLQVIPVEKLVRGKFQDNFEFVQWFKKFFDANYSCHQRQDCNLLEVKVDQEAVPAIESSESTPSTAKVLNSEYSGDHAPQLSTVADVQSVPSKMADDQELGPMSGCVAKERADLVQEVAVLQSVLRDTEKERDFYFAKLQSIEFICQEKEGEGDSTLKTILEVLYAIEEGFVIPSSSLETQDDC</sequence>
<gene>
    <name evidence="7" type="ORF">ANANG_G00249440</name>
</gene>
<evidence type="ECO:0000259" key="6">
    <source>
        <dbReference type="PROSITE" id="PS51230"/>
    </source>
</evidence>
<dbReference type="PANTHER" id="PTHR10623">
    <property type="entry name" value="MICROTUBULE-ASSOCIATED PROTEIN RP/EB FAMILY MEMBER"/>
    <property type="match status" value="1"/>
</dbReference>
<dbReference type="GO" id="GO:0005874">
    <property type="term" value="C:microtubule"/>
    <property type="evidence" value="ECO:0007669"/>
    <property type="project" value="UniProtKB-KW"/>
</dbReference>
<dbReference type="FunFam" id="1.20.5.1430:FF:000001">
    <property type="entry name" value="microtubule-associated protein RP/EB family member 1"/>
    <property type="match status" value="1"/>
</dbReference>
<keyword evidence="3 5" id="KW-0493">Microtubule</keyword>
<protein>
    <recommendedName>
        <fullName evidence="6">EB1 C-terminal domain-containing protein</fullName>
    </recommendedName>
</protein>
<dbReference type="Proteomes" id="UP001044222">
    <property type="component" value="Chromosome 14"/>
</dbReference>
<dbReference type="Pfam" id="PF03271">
    <property type="entry name" value="EB1"/>
    <property type="match status" value="1"/>
</dbReference>
<dbReference type="InterPro" id="IPR027328">
    <property type="entry name" value="MAPRE"/>
</dbReference>
<evidence type="ECO:0000256" key="3">
    <source>
        <dbReference type="ARBA" id="ARBA00022701"/>
    </source>
</evidence>
<evidence type="ECO:0000313" key="8">
    <source>
        <dbReference type="Proteomes" id="UP001044222"/>
    </source>
</evidence>
<feature type="domain" description="EB1 C-terminal" evidence="6">
    <location>
        <begin position="131"/>
        <end position="201"/>
    </location>
</feature>
<dbReference type="SUPFAM" id="SSF140612">
    <property type="entry name" value="EB1 dimerisation domain-like"/>
    <property type="match status" value="1"/>
</dbReference>
<proteinExistence type="predicted"/>
<organism evidence="7 8">
    <name type="scientific">Anguilla anguilla</name>
    <name type="common">European freshwater eel</name>
    <name type="synonym">Muraena anguilla</name>
    <dbReference type="NCBI Taxonomy" id="7936"/>
    <lineage>
        <taxon>Eukaryota</taxon>
        <taxon>Metazoa</taxon>
        <taxon>Chordata</taxon>
        <taxon>Craniata</taxon>
        <taxon>Vertebrata</taxon>
        <taxon>Euteleostomi</taxon>
        <taxon>Actinopterygii</taxon>
        <taxon>Neopterygii</taxon>
        <taxon>Teleostei</taxon>
        <taxon>Anguilliformes</taxon>
        <taxon>Anguillidae</taxon>
        <taxon>Anguilla</taxon>
    </lineage>
</organism>
<dbReference type="InterPro" id="IPR036872">
    <property type="entry name" value="CH_dom_sf"/>
</dbReference>
<dbReference type="PROSITE" id="PS51230">
    <property type="entry name" value="EB1_C"/>
    <property type="match status" value="1"/>
</dbReference>
<evidence type="ECO:0000256" key="4">
    <source>
        <dbReference type="ARBA" id="ARBA00023212"/>
    </source>
</evidence>
<name>A0A9D3RME6_ANGAN</name>
<dbReference type="InterPro" id="IPR036133">
    <property type="entry name" value="EB1_C_sf"/>
</dbReference>
<reference evidence="7" key="1">
    <citation type="submission" date="2021-01" db="EMBL/GenBank/DDBJ databases">
        <title>A chromosome-scale assembly of European eel, Anguilla anguilla.</title>
        <authorList>
            <person name="Henkel C."/>
            <person name="Jong-Raadsen S.A."/>
            <person name="Dufour S."/>
            <person name="Weltzien F.-A."/>
            <person name="Palstra A.P."/>
            <person name="Pelster B."/>
            <person name="Spaink H.P."/>
            <person name="Van Den Thillart G.E."/>
            <person name="Jansen H."/>
            <person name="Zahm M."/>
            <person name="Klopp C."/>
            <person name="Cedric C."/>
            <person name="Louis A."/>
            <person name="Berthelot C."/>
            <person name="Parey E."/>
            <person name="Roest Crollius H."/>
            <person name="Montfort J."/>
            <person name="Robinson-Rechavi M."/>
            <person name="Bucao C."/>
            <person name="Bouchez O."/>
            <person name="Gislard M."/>
            <person name="Lluch J."/>
            <person name="Milhes M."/>
            <person name="Lampietro C."/>
            <person name="Lopez Roques C."/>
            <person name="Donnadieu C."/>
            <person name="Braasch I."/>
            <person name="Desvignes T."/>
            <person name="Postlethwait J."/>
            <person name="Bobe J."/>
            <person name="Guiguen Y."/>
            <person name="Dirks R."/>
        </authorList>
    </citation>
    <scope>NUCLEOTIDE SEQUENCE</scope>
    <source>
        <strain evidence="7">Tag_6206</strain>
        <tissue evidence="7">Liver</tissue>
    </source>
</reference>
<evidence type="ECO:0000313" key="7">
    <source>
        <dbReference type="EMBL" id="KAG5835949.1"/>
    </source>
</evidence>
<evidence type="ECO:0000256" key="1">
    <source>
        <dbReference type="ARBA" id="ARBA00004245"/>
    </source>
</evidence>
<dbReference type="GO" id="GO:0008017">
    <property type="term" value="F:microtubule binding"/>
    <property type="evidence" value="ECO:0007669"/>
    <property type="project" value="InterPro"/>
</dbReference>
<keyword evidence="4" id="KW-0206">Cytoskeleton</keyword>
<dbReference type="Gene3D" id="1.10.418.10">
    <property type="entry name" value="Calponin-like domain"/>
    <property type="match status" value="1"/>
</dbReference>
<dbReference type="EMBL" id="JAFIRN010000014">
    <property type="protein sequence ID" value="KAG5835949.1"/>
    <property type="molecule type" value="Genomic_DNA"/>
</dbReference>
<comment type="subcellular location">
    <subcellularLocation>
        <location evidence="1">Cytoplasm</location>
        <location evidence="1">Cytoskeleton</location>
    </subcellularLocation>
</comment>
<keyword evidence="2" id="KW-0963">Cytoplasm</keyword>
<dbReference type="InterPro" id="IPR004953">
    <property type="entry name" value="EB1_C"/>
</dbReference>
<keyword evidence="8" id="KW-1185">Reference proteome</keyword>
<evidence type="ECO:0000256" key="5">
    <source>
        <dbReference type="PROSITE-ProRule" id="PRU00576"/>
    </source>
</evidence>
<comment type="caution">
    <text evidence="7">The sequence shown here is derived from an EMBL/GenBank/DDBJ whole genome shotgun (WGS) entry which is preliminary data.</text>
</comment>
<evidence type="ECO:0000256" key="2">
    <source>
        <dbReference type="ARBA" id="ARBA00022490"/>
    </source>
</evidence>
<accession>A0A9D3RME6</accession>